<feature type="non-terminal residue" evidence="11">
    <location>
        <position position="392"/>
    </location>
</feature>
<comment type="subcellular location">
    <subcellularLocation>
        <location evidence="1">Cell membrane</location>
        <topology evidence="1">Multi-pass membrane protein</topology>
    </subcellularLocation>
</comment>
<evidence type="ECO:0000256" key="3">
    <source>
        <dbReference type="ARBA" id="ARBA00022606"/>
    </source>
</evidence>
<keyword evidence="8 11" id="KW-0675">Receptor</keyword>
<keyword evidence="5" id="KW-0552">Olfaction</keyword>
<keyword evidence="12" id="KW-1185">Reference proteome</keyword>
<reference evidence="11" key="1">
    <citation type="submission" date="2021-04" db="EMBL/GenBank/DDBJ databases">
        <authorList>
            <person name="Chebbi M.A.C M."/>
        </authorList>
    </citation>
    <scope>NUCLEOTIDE SEQUENCE</scope>
</reference>
<protein>
    <submittedName>
        <fullName evidence="11">Olfactory receptor 111</fullName>
    </submittedName>
</protein>
<evidence type="ECO:0000256" key="7">
    <source>
        <dbReference type="ARBA" id="ARBA00023136"/>
    </source>
</evidence>
<dbReference type="GO" id="GO:0005886">
    <property type="term" value="C:plasma membrane"/>
    <property type="evidence" value="ECO:0007669"/>
    <property type="project" value="UniProtKB-SubCell"/>
</dbReference>
<evidence type="ECO:0000256" key="2">
    <source>
        <dbReference type="ARBA" id="ARBA00022475"/>
    </source>
</evidence>
<dbReference type="PANTHER" id="PTHR21137">
    <property type="entry name" value="ODORANT RECEPTOR"/>
    <property type="match status" value="1"/>
</dbReference>
<feature type="transmembrane region" description="Helical" evidence="10">
    <location>
        <begin position="195"/>
        <end position="213"/>
    </location>
</feature>
<name>A0A8J2HUA6_COTCN</name>
<dbReference type="Proteomes" id="UP000786811">
    <property type="component" value="Unassembled WGS sequence"/>
</dbReference>
<dbReference type="OrthoDB" id="7548151at2759"/>
<comment type="caution">
    <text evidence="11">The sequence shown here is derived from an EMBL/GenBank/DDBJ whole genome shotgun (WGS) entry which is preliminary data.</text>
</comment>
<evidence type="ECO:0000256" key="5">
    <source>
        <dbReference type="ARBA" id="ARBA00022725"/>
    </source>
</evidence>
<dbReference type="GO" id="GO:0004984">
    <property type="term" value="F:olfactory receptor activity"/>
    <property type="evidence" value="ECO:0007669"/>
    <property type="project" value="InterPro"/>
</dbReference>
<evidence type="ECO:0000313" key="11">
    <source>
        <dbReference type="EMBL" id="CAG5109167.1"/>
    </source>
</evidence>
<evidence type="ECO:0000256" key="6">
    <source>
        <dbReference type="ARBA" id="ARBA00022989"/>
    </source>
</evidence>
<dbReference type="PANTHER" id="PTHR21137:SF35">
    <property type="entry name" value="ODORANT RECEPTOR 19A-RELATED"/>
    <property type="match status" value="1"/>
</dbReference>
<evidence type="ECO:0000256" key="10">
    <source>
        <dbReference type="SAM" id="Phobius"/>
    </source>
</evidence>
<evidence type="ECO:0000256" key="1">
    <source>
        <dbReference type="ARBA" id="ARBA00004651"/>
    </source>
</evidence>
<organism evidence="11 12">
    <name type="scientific">Cotesia congregata</name>
    <name type="common">Parasitoid wasp</name>
    <name type="synonym">Apanteles congregatus</name>
    <dbReference type="NCBI Taxonomy" id="51543"/>
    <lineage>
        <taxon>Eukaryota</taxon>
        <taxon>Metazoa</taxon>
        <taxon>Ecdysozoa</taxon>
        <taxon>Arthropoda</taxon>
        <taxon>Hexapoda</taxon>
        <taxon>Insecta</taxon>
        <taxon>Pterygota</taxon>
        <taxon>Neoptera</taxon>
        <taxon>Endopterygota</taxon>
        <taxon>Hymenoptera</taxon>
        <taxon>Apocrita</taxon>
        <taxon>Ichneumonoidea</taxon>
        <taxon>Braconidae</taxon>
        <taxon>Microgastrinae</taxon>
        <taxon>Cotesia</taxon>
    </lineage>
</organism>
<feature type="transmembrane region" description="Helical" evidence="10">
    <location>
        <begin position="166"/>
        <end position="183"/>
    </location>
</feature>
<feature type="transmembrane region" description="Helical" evidence="10">
    <location>
        <begin position="358"/>
        <end position="386"/>
    </location>
</feature>
<keyword evidence="2" id="KW-1003">Cell membrane</keyword>
<keyword evidence="6 10" id="KW-1133">Transmembrane helix</keyword>
<evidence type="ECO:0000256" key="8">
    <source>
        <dbReference type="ARBA" id="ARBA00023170"/>
    </source>
</evidence>
<dbReference type="EMBL" id="CAJNRD030001124">
    <property type="protein sequence ID" value="CAG5109167.1"/>
    <property type="molecule type" value="Genomic_DNA"/>
</dbReference>
<dbReference type="AlphaFoldDB" id="A0A8J2HUA6"/>
<dbReference type="InterPro" id="IPR004117">
    <property type="entry name" value="7tm6_olfct_rcpt"/>
</dbReference>
<dbReference type="Pfam" id="PF02949">
    <property type="entry name" value="7tm_6"/>
    <property type="match status" value="1"/>
</dbReference>
<keyword evidence="3" id="KW-0716">Sensory transduction</keyword>
<feature type="transmembrane region" description="Helical" evidence="10">
    <location>
        <begin position="127"/>
        <end position="154"/>
    </location>
</feature>
<keyword evidence="9" id="KW-0807">Transducer</keyword>
<evidence type="ECO:0000256" key="9">
    <source>
        <dbReference type="ARBA" id="ARBA00023224"/>
    </source>
</evidence>
<gene>
    <name evidence="11" type="ORF">HICCMSTLAB_LOCUS13803</name>
</gene>
<sequence>MSESSLSKYRTYRGLTKALLTAGGLWPYHNSSIFYRVWPYLQIIVSSGMVLAILGFVREHFSNVALVTRGLSVMTSHLTTMFKLMCLAINREDLAELHEHLDPYVENLLKTFKSTDVILKDVNSFRLLSWGLTFFAFIATCALIFMPLLVILHYHQQGIELTNYPLIYPSVYPWKIISNGWIYKANYVFESTATLIMFFVTASVDSLFNLYVFQMVGQLREISYCITHLDSFDKNNSVVKCVVQYEKLMKCVVLLEKIYGFIFLWIMATNAVVLCSLLFQISQMKSISITRGLLFTTYITLKVIQTFMYTWGGSYLTDEVIWKIFLNENYKYAVYASNWFGNKNLITTVKMTLCQKSLILTACNFSIVSVKIFVMVMNTTLSYFFLLEAMDS</sequence>
<feature type="transmembrane region" description="Helical" evidence="10">
    <location>
        <begin position="293"/>
        <end position="312"/>
    </location>
</feature>
<dbReference type="GO" id="GO:0005549">
    <property type="term" value="F:odorant binding"/>
    <property type="evidence" value="ECO:0007669"/>
    <property type="project" value="InterPro"/>
</dbReference>
<evidence type="ECO:0000256" key="4">
    <source>
        <dbReference type="ARBA" id="ARBA00022692"/>
    </source>
</evidence>
<accession>A0A8J2HUA6</accession>
<feature type="transmembrane region" description="Helical" evidence="10">
    <location>
        <begin position="258"/>
        <end position="281"/>
    </location>
</feature>
<dbReference type="GO" id="GO:0007165">
    <property type="term" value="P:signal transduction"/>
    <property type="evidence" value="ECO:0007669"/>
    <property type="project" value="UniProtKB-KW"/>
</dbReference>
<proteinExistence type="predicted"/>
<evidence type="ECO:0000313" key="12">
    <source>
        <dbReference type="Proteomes" id="UP000786811"/>
    </source>
</evidence>
<feature type="transmembrane region" description="Helical" evidence="10">
    <location>
        <begin position="37"/>
        <end position="57"/>
    </location>
</feature>
<keyword evidence="7 10" id="KW-0472">Membrane</keyword>
<keyword evidence="4 10" id="KW-0812">Transmembrane</keyword>